<dbReference type="AlphaFoldDB" id="A0A6J6NJS8"/>
<organism evidence="1">
    <name type="scientific">freshwater metagenome</name>
    <dbReference type="NCBI Taxonomy" id="449393"/>
    <lineage>
        <taxon>unclassified sequences</taxon>
        <taxon>metagenomes</taxon>
        <taxon>ecological metagenomes</taxon>
    </lineage>
</organism>
<protein>
    <submittedName>
        <fullName evidence="1">Unannotated protein</fullName>
    </submittedName>
</protein>
<dbReference type="PANTHER" id="PTHR43737:SF1">
    <property type="entry name" value="DUF1501 DOMAIN-CONTAINING PROTEIN"/>
    <property type="match status" value="1"/>
</dbReference>
<sequence length="460" mass="48248">MSCDDCTRSNRSRRAVAEAGYGLPEIEPGMPMPAGTGLTRRAFVSKTAGLALAVYGGAPLVAQAFDEGIANASEAAAASGRVLVSVFLAGGIDSLSVLFPAGEQNYYSLRPTLALGQGTGIQYTGDPRLRWNQAASGLATLHGEGKVSVLPAIGYANSDQSHFTSRHYWEVGATDPTLRTGWLGRFLDYAGTIDNPLQGLCLDTALQPSLATTKVPVATIQAADQYTFSYTGLPSHPLESSIFQEAANLGAAHANSADVGLRTAGKIALNSHELAHSLNPFGYGFKTPVAYPASSDSFPHRLASLAAMIATGLPLKAVSITAPGSYDTHATQAASLNKNLQLTSDSLLAFQRDLEARGVADRVLVHVWSEFGRRVAENGSQGTDHGSAGLGFLIGTQVNGKQLGAYPGLSAGGVNSSGNLNPTADFRAIYASIFEQWFGVDSNRFLPNVAAYERPILLKS</sequence>
<accession>A0A6J6NJS8</accession>
<dbReference type="PROSITE" id="PS51318">
    <property type="entry name" value="TAT"/>
    <property type="match status" value="1"/>
</dbReference>
<reference evidence="1" key="1">
    <citation type="submission" date="2020-05" db="EMBL/GenBank/DDBJ databases">
        <authorList>
            <person name="Chiriac C."/>
            <person name="Salcher M."/>
            <person name="Ghai R."/>
            <person name="Kavagutti S V."/>
        </authorList>
    </citation>
    <scope>NUCLEOTIDE SEQUENCE</scope>
</reference>
<evidence type="ECO:0000313" key="1">
    <source>
        <dbReference type="EMBL" id="CAB4685188.1"/>
    </source>
</evidence>
<dbReference type="InterPro" id="IPR006311">
    <property type="entry name" value="TAT_signal"/>
</dbReference>
<proteinExistence type="predicted"/>
<dbReference type="Pfam" id="PF07394">
    <property type="entry name" value="DUF1501"/>
    <property type="match status" value="1"/>
</dbReference>
<dbReference type="PANTHER" id="PTHR43737">
    <property type="entry name" value="BLL7424 PROTEIN"/>
    <property type="match status" value="1"/>
</dbReference>
<gene>
    <name evidence="1" type="ORF">UFOPK2399_00236</name>
</gene>
<name>A0A6J6NJS8_9ZZZZ</name>
<dbReference type="InterPro" id="IPR010869">
    <property type="entry name" value="DUF1501"/>
</dbReference>
<dbReference type="EMBL" id="CAEZXP010000001">
    <property type="protein sequence ID" value="CAB4685188.1"/>
    <property type="molecule type" value="Genomic_DNA"/>
</dbReference>